<dbReference type="Proteomes" id="UP000192731">
    <property type="component" value="Unassembled WGS sequence"/>
</dbReference>
<name>A0A1W1VQX1_DESTI</name>
<reference evidence="1 2" key="1">
    <citation type="submission" date="2017-04" db="EMBL/GenBank/DDBJ databases">
        <authorList>
            <person name="Afonso C.L."/>
            <person name="Miller P.J."/>
            <person name="Scott M.A."/>
            <person name="Spackman E."/>
            <person name="Goraichik I."/>
            <person name="Dimitrov K.M."/>
            <person name="Suarez D.L."/>
            <person name="Swayne D.E."/>
        </authorList>
    </citation>
    <scope>NUCLEOTIDE SEQUENCE [LARGE SCALE GENOMIC DNA]</scope>
    <source>
        <strain evidence="1 2">DSM 11270</strain>
    </source>
</reference>
<proteinExistence type="predicted"/>
<dbReference type="AlphaFoldDB" id="A0A1W1VQX1"/>
<sequence>MVNCPICTGKSIGKLANNQYFCWECYIEFNNTGNQTQVFDIAEDGSLVSLNNDQEVLNYTDATLT</sequence>
<evidence type="ECO:0000313" key="2">
    <source>
        <dbReference type="Proteomes" id="UP000192731"/>
    </source>
</evidence>
<keyword evidence="2" id="KW-1185">Reference proteome</keyword>
<dbReference type="RefSeq" id="WP_200805922.1">
    <property type="nucleotide sequence ID" value="NZ_FWWT01000022.1"/>
</dbReference>
<accession>A0A1W1VQX1</accession>
<dbReference type="STRING" id="656914.SAMN00017405_0448"/>
<organism evidence="1 2">
    <name type="scientific">Desulfonispora thiosulfatigenes DSM 11270</name>
    <dbReference type="NCBI Taxonomy" id="656914"/>
    <lineage>
        <taxon>Bacteria</taxon>
        <taxon>Bacillati</taxon>
        <taxon>Bacillota</taxon>
        <taxon>Clostridia</taxon>
        <taxon>Eubacteriales</taxon>
        <taxon>Peptococcaceae</taxon>
        <taxon>Desulfonispora</taxon>
    </lineage>
</organism>
<protein>
    <submittedName>
        <fullName evidence="1">Uncharacterized protein</fullName>
    </submittedName>
</protein>
<gene>
    <name evidence="1" type="ORF">SAMN00017405_0448</name>
</gene>
<dbReference type="EMBL" id="FWWT01000022">
    <property type="protein sequence ID" value="SMB95620.1"/>
    <property type="molecule type" value="Genomic_DNA"/>
</dbReference>
<evidence type="ECO:0000313" key="1">
    <source>
        <dbReference type="EMBL" id="SMB95620.1"/>
    </source>
</evidence>